<accession>A0A538SD04</accession>
<comment type="caution">
    <text evidence="1">The sequence shown here is derived from an EMBL/GenBank/DDBJ whole genome shotgun (WGS) entry which is preliminary data.</text>
</comment>
<organism evidence="1 2">
    <name type="scientific">Eiseniibacteriota bacterium</name>
    <dbReference type="NCBI Taxonomy" id="2212470"/>
    <lineage>
        <taxon>Bacteria</taxon>
        <taxon>Candidatus Eiseniibacteriota</taxon>
    </lineage>
</organism>
<gene>
    <name evidence="1" type="ORF">E6K73_10235</name>
</gene>
<proteinExistence type="predicted"/>
<dbReference type="EMBL" id="VBOT01000125">
    <property type="protein sequence ID" value="TMQ49260.1"/>
    <property type="molecule type" value="Genomic_DNA"/>
</dbReference>
<name>A0A538SD04_UNCEI</name>
<evidence type="ECO:0000313" key="1">
    <source>
        <dbReference type="EMBL" id="TMQ49260.1"/>
    </source>
</evidence>
<sequence>MLLDLVPSTSLCVGATNPWETGNMAFAPGDQGPNSGHFVVSVSRPTPIKLNAGTNYFAFNLNFFSDNATQSGGKCGGCGIAAVLAWASTPSGQISPPAAALINIRTAAQAGGEAAPYVISGPGLVGNTISFAVAPTPTRNRTWGQLKSLYR</sequence>
<protein>
    <submittedName>
        <fullName evidence="1">Uncharacterized protein</fullName>
    </submittedName>
</protein>
<reference evidence="1 2" key="1">
    <citation type="journal article" date="2019" name="Nat. Microbiol.">
        <title>Mediterranean grassland soil C-N compound turnover is dependent on rainfall and depth, and is mediated by genomically divergent microorganisms.</title>
        <authorList>
            <person name="Diamond S."/>
            <person name="Andeer P.F."/>
            <person name="Li Z."/>
            <person name="Crits-Christoph A."/>
            <person name="Burstein D."/>
            <person name="Anantharaman K."/>
            <person name="Lane K.R."/>
            <person name="Thomas B.C."/>
            <person name="Pan C."/>
            <person name="Northen T.R."/>
            <person name="Banfield J.F."/>
        </authorList>
    </citation>
    <scope>NUCLEOTIDE SEQUENCE [LARGE SCALE GENOMIC DNA]</scope>
    <source>
        <strain evidence="1">WS_3</strain>
    </source>
</reference>
<dbReference type="Proteomes" id="UP000320184">
    <property type="component" value="Unassembled WGS sequence"/>
</dbReference>
<dbReference type="AlphaFoldDB" id="A0A538SD04"/>
<evidence type="ECO:0000313" key="2">
    <source>
        <dbReference type="Proteomes" id="UP000320184"/>
    </source>
</evidence>